<dbReference type="Proteomes" id="UP000015525">
    <property type="component" value="Unassembled WGS sequence"/>
</dbReference>
<reference evidence="6 7" key="1">
    <citation type="journal article" date="2013" name="Genome Announc.">
        <title>Draft Genome Sequence of Sphingobium quisquiliarum Strain P25T, a Novel Hexachlorocyclohexane (HCH)-Degrading Bacterium Isolated from an HCH Dumpsite.</title>
        <authorList>
            <person name="Kumar Singh A."/>
            <person name="Sangwan N."/>
            <person name="Sharma A."/>
            <person name="Gupta V."/>
            <person name="Khurana J.P."/>
            <person name="Lal R."/>
        </authorList>
    </citation>
    <scope>NUCLEOTIDE SEQUENCE [LARGE SCALE GENOMIC DNA]</scope>
    <source>
        <strain evidence="6 7">P25</strain>
    </source>
</reference>
<dbReference type="CDD" id="cd00796">
    <property type="entry name" value="INT_Rci_Hp1_C"/>
    <property type="match status" value="1"/>
</dbReference>
<dbReference type="InterPro" id="IPR011010">
    <property type="entry name" value="DNA_brk_join_enz"/>
</dbReference>
<evidence type="ECO:0000313" key="7">
    <source>
        <dbReference type="Proteomes" id="UP000015525"/>
    </source>
</evidence>
<dbReference type="GO" id="GO:0015074">
    <property type="term" value="P:DNA integration"/>
    <property type="evidence" value="ECO:0007669"/>
    <property type="project" value="UniProtKB-KW"/>
</dbReference>
<protein>
    <submittedName>
        <fullName evidence="6">Integrase</fullName>
    </submittedName>
</protein>
<gene>
    <name evidence="6" type="ORF">L288_17755</name>
</gene>
<dbReference type="InterPro" id="IPR013762">
    <property type="entry name" value="Integrase-like_cat_sf"/>
</dbReference>
<dbReference type="InterPro" id="IPR025166">
    <property type="entry name" value="Integrase_DNA_bind_dom"/>
</dbReference>
<dbReference type="PATRIC" id="fig|1329909.3.peg.3417"/>
<keyword evidence="4" id="KW-0233">DNA recombination</keyword>
<dbReference type="Gene3D" id="3.30.160.390">
    <property type="entry name" value="Integrase, DNA-binding domain"/>
    <property type="match status" value="1"/>
</dbReference>
<dbReference type="PANTHER" id="PTHR30629">
    <property type="entry name" value="PROPHAGE INTEGRASE"/>
    <property type="match status" value="1"/>
</dbReference>
<evidence type="ECO:0000256" key="1">
    <source>
        <dbReference type="ARBA" id="ARBA00008857"/>
    </source>
</evidence>
<evidence type="ECO:0000256" key="4">
    <source>
        <dbReference type="ARBA" id="ARBA00023172"/>
    </source>
</evidence>
<dbReference type="AlphaFoldDB" id="T0GCV8"/>
<name>T0GCV8_9SPHN</name>
<comment type="similarity">
    <text evidence="1">Belongs to the 'phage' integrase family.</text>
</comment>
<evidence type="ECO:0000256" key="2">
    <source>
        <dbReference type="ARBA" id="ARBA00022908"/>
    </source>
</evidence>
<evidence type="ECO:0000313" key="6">
    <source>
        <dbReference type="EMBL" id="EQB01616.1"/>
    </source>
</evidence>
<evidence type="ECO:0000259" key="5">
    <source>
        <dbReference type="PROSITE" id="PS51898"/>
    </source>
</evidence>
<accession>T0GCV8</accession>
<dbReference type="PANTHER" id="PTHR30629:SF2">
    <property type="entry name" value="PROPHAGE INTEGRASE INTS-RELATED"/>
    <property type="match status" value="1"/>
</dbReference>
<dbReference type="Gene3D" id="1.10.150.130">
    <property type="match status" value="1"/>
</dbReference>
<dbReference type="PROSITE" id="PS51898">
    <property type="entry name" value="TYR_RECOMBINASE"/>
    <property type="match status" value="1"/>
</dbReference>
<dbReference type="Gene3D" id="1.10.443.10">
    <property type="entry name" value="Intergrase catalytic core"/>
    <property type="match status" value="1"/>
</dbReference>
<proteinExistence type="inferred from homology"/>
<dbReference type="InterPro" id="IPR038488">
    <property type="entry name" value="Integrase_DNA-bd_sf"/>
</dbReference>
<feature type="domain" description="Tyr recombinase" evidence="5">
    <location>
        <begin position="248"/>
        <end position="423"/>
    </location>
</feature>
<comment type="caution">
    <text evidence="6">The sequence shown here is derived from an EMBL/GenBank/DDBJ whole genome shotgun (WGS) entry which is preliminary data.</text>
</comment>
<dbReference type="GO" id="GO:0003677">
    <property type="term" value="F:DNA binding"/>
    <property type="evidence" value="ECO:0007669"/>
    <property type="project" value="UniProtKB-KW"/>
</dbReference>
<dbReference type="InterPro" id="IPR050808">
    <property type="entry name" value="Phage_Integrase"/>
</dbReference>
<dbReference type="SUPFAM" id="SSF56349">
    <property type="entry name" value="DNA breaking-rejoining enzymes"/>
    <property type="match status" value="1"/>
</dbReference>
<keyword evidence="3" id="KW-0238">DNA-binding</keyword>
<dbReference type="GO" id="GO:0006310">
    <property type="term" value="P:DNA recombination"/>
    <property type="evidence" value="ECO:0007669"/>
    <property type="project" value="UniProtKB-KW"/>
</dbReference>
<dbReference type="InterPro" id="IPR010998">
    <property type="entry name" value="Integrase_recombinase_N"/>
</dbReference>
<organism evidence="6 7">
    <name type="scientific">Sphingobium quisquiliarum P25</name>
    <dbReference type="NCBI Taxonomy" id="1329909"/>
    <lineage>
        <taxon>Bacteria</taxon>
        <taxon>Pseudomonadati</taxon>
        <taxon>Pseudomonadota</taxon>
        <taxon>Alphaproteobacteria</taxon>
        <taxon>Sphingomonadales</taxon>
        <taxon>Sphingomonadaceae</taxon>
        <taxon>Sphingobium</taxon>
    </lineage>
</organism>
<dbReference type="Pfam" id="PF13356">
    <property type="entry name" value="Arm-DNA-bind_3"/>
    <property type="match status" value="1"/>
</dbReference>
<evidence type="ECO:0000256" key="3">
    <source>
        <dbReference type="ARBA" id="ARBA00023125"/>
    </source>
</evidence>
<dbReference type="InterPro" id="IPR002104">
    <property type="entry name" value="Integrase_catalytic"/>
</dbReference>
<sequence>MGTNLSAGPLGGHGEMTEDKSIKLTKTVVDAAEARAERYEIWDSELSGFGVRIAKTGRKTFIIRYRAEGGGRSAPRRFMTVGRFGTLTIEQARKKAKELLAAATVGEDPANKRKAKRAEMKMSGLIDCYEEEGCFIQRGKRQGQPMKPLTKKYTVARLRHHVVPLLGHKRVTEVNAADIERFFRDVEAGKTAKNEKTGPRTRIIVKGGNGAARKVFRDLSAVFSFAKRHEIVAANPCEKAVVNKSDNKRTRFLTLEEVARLGAACDALETEGVNIKALNITRLWVLTGCRRNEIAELKWDEVDLEHDLLVLNDSKTGKSIRPLCLAAATLLKGIEKVAGTDYVFPADEGDSYFQGTKNIWPKIVKKAELPGVTPHTLRHTVGATATSNGEALALTGAILGHANLRSTMIYAHVQHDPSVKAANRVGRRIASALAGEIKPTTRKRRKAEPVATAPTKAGSAIGGRLLPDEEWAALTELAILPVKEPGFLASASDPALTMLLKRGFASAESGPSPLLAWWRISPAGAALVGMQAGHREAA</sequence>
<keyword evidence="2" id="KW-0229">DNA integration</keyword>
<dbReference type="Pfam" id="PF00589">
    <property type="entry name" value="Phage_integrase"/>
    <property type="match status" value="1"/>
</dbReference>
<dbReference type="EMBL" id="ATHO01000153">
    <property type="protein sequence ID" value="EQB01616.1"/>
    <property type="molecule type" value="Genomic_DNA"/>
</dbReference>
<keyword evidence="7" id="KW-1185">Reference proteome</keyword>